<sequence length="109" mass="12714">MREFQYGILEREWIRGNLAIMRPTFDGERSLRQARRFITQENHRDRLPVDMGGYPASYEGRSRVRTRLNDEDEQLVRDAVRDDEEQARGAGAPFEPHEAADQAAIRRAV</sequence>
<reference evidence="2 3" key="1">
    <citation type="submission" date="2015-01" db="EMBL/GenBank/DDBJ databases">
        <title>The Genome Sequence of Fonsecaea pedrosoi CBS 271.37.</title>
        <authorList>
            <consortium name="The Broad Institute Genomics Platform"/>
            <person name="Cuomo C."/>
            <person name="de Hoog S."/>
            <person name="Gorbushina A."/>
            <person name="Stielow B."/>
            <person name="Teixiera M."/>
            <person name="Abouelleil A."/>
            <person name="Chapman S.B."/>
            <person name="Priest M."/>
            <person name="Young S.K."/>
            <person name="Wortman J."/>
            <person name="Nusbaum C."/>
            <person name="Birren B."/>
        </authorList>
    </citation>
    <scope>NUCLEOTIDE SEQUENCE [LARGE SCALE GENOMIC DNA]</scope>
    <source>
        <strain evidence="2 3">CBS 271.37</strain>
    </source>
</reference>
<dbReference type="Proteomes" id="UP000053029">
    <property type="component" value="Unassembled WGS sequence"/>
</dbReference>
<name>A0A0D2DJV9_9EURO</name>
<dbReference type="VEuPathDB" id="FungiDB:Z517_07754"/>
<dbReference type="RefSeq" id="XP_013281729.1">
    <property type="nucleotide sequence ID" value="XM_013426275.1"/>
</dbReference>
<gene>
    <name evidence="2" type="ORF">Z517_07754</name>
</gene>
<organism evidence="2 3">
    <name type="scientific">Fonsecaea pedrosoi CBS 271.37</name>
    <dbReference type="NCBI Taxonomy" id="1442368"/>
    <lineage>
        <taxon>Eukaryota</taxon>
        <taxon>Fungi</taxon>
        <taxon>Dikarya</taxon>
        <taxon>Ascomycota</taxon>
        <taxon>Pezizomycotina</taxon>
        <taxon>Eurotiomycetes</taxon>
        <taxon>Chaetothyriomycetidae</taxon>
        <taxon>Chaetothyriales</taxon>
        <taxon>Herpotrichiellaceae</taxon>
        <taxon>Fonsecaea</taxon>
    </lineage>
</organism>
<protein>
    <submittedName>
        <fullName evidence="2">Uncharacterized protein</fullName>
    </submittedName>
</protein>
<evidence type="ECO:0000256" key="1">
    <source>
        <dbReference type="SAM" id="MobiDB-lite"/>
    </source>
</evidence>
<keyword evidence="3" id="KW-1185">Reference proteome</keyword>
<dbReference type="HOGENOM" id="CLU_2184004_0_0_1"/>
<accession>A0A0D2DJV9</accession>
<proteinExistence type="predicted"/>
<dbReference type="GeneID" id="25307244"/>
<evidence type="ECO:0000313" key="3">
    <source>
        <dbReference type="Proteomes" id="UP000053029"/>
    </source>
</evidence>
<evidence type="ECO:0000313" key="2">
    <source>
        <dbReference type="EMBL" id="KIW77921.1"/>
    </source>
</evidence>
<feature type="region of interest" description="Disordered" evidence="1">
    <location>
        <begin position="77"/>
        <end position="109"/>
    </location>
</feature>
<dbReference type="EMBL" id="KN846973">
    <property type="protein sequence ID" value="KIW77921.1"/>
    <property type="molecule type" value="Genomic_DNA"/>
</dbReference>
<dbReference type="AlphaFoldDB" id="A0A0D2DJV9"/>